<proteinExistence type="predicted"/>
<protein>
    <submittedName>
        <fullName evidence="1">Unannotated protein</fullName>
    </submittedName>
</protein>
<dbReference type="AlphaFoldDB" id="A0A6J6HHG4"/>
<reference evidence="1" key="1">
    <citation type="submission" date="2020-05" db="EMBL/GenBank/DDBJ databases">
        <authorList>
            <person name="Chiriac C."/>
            <person name="Salcher M."/>
            <person name="Ghai R."/>
            <person name="Kavagutti S V."/>
        </authorList>
    </citation>
    <scope>NUCLEOTIDE SEQUENCE</scope>
</reference>
<gene>
    <name evidence="1" type="ORF">UFOPK1820_01175</name>
</gene>
<dbReference type="EMBL" id="CAEZUK010000217">
    <property type="protein sequence ID" value="CAB4608068.1"/>
    <property type="molecule type" value="Genomic_DNA"/>
</dbReference>
<organism evidence="1">
    <name type="scientific">freshwater metagenome</name>
    <dbReference type="NCBI Taxonomy" id="449393"/>
    <lineage>
        <taxon>unclassified sequences</taxon>
        <taxon>metagenomes</taxon>
        <taxon>ecological metagenomes</taxon>
    </lineage>
</organism>
<accession>A0A6J6HHG4</accession>
<sequence length="173" mass="18688">MSAPKFAPTPVLDVTRVYGSPDVAPASWTNDRPTDIEGFQPAGDHLGYQGPDQGYALLLANRLRSRLQLLGGVSSDDAVRGCLNIALRRASLFSRAPVIHDLTIAFTMWGFFDAHSPDDLVEARSKLFKGVGNVHHYAEGRAIADMVPEATLRMTPTQVTAASPISWRSLTGA</sequence>
<evidence type="ECO:0000313" key="1">
    <source>
        <dbReference type="EMBL" id="CAB4608068.1"/>
    </source>
</evidence>
<name>A0A6J6HHG4_9ZZZZ</name>